<dbReference type="EMBL" id="CM047948">
    <property type="protein sequence ID" value="KAI9896553.1"/>
    <property type="molecule type" value="Genomic_DNA"/>
</dbReference>
<dbReference type="Proteomes" id="UP001163324">
    <property type="component" value="Chromosome 9"/>
</dbReference>
<accession>A0ACC0UR04</accession>
<evidence type="ECO:0000313" key="1">
    <source>
        <dbReference type="EMBL" id="KAI9896553.1"/>
    </source>
</evidence>
<reference evidence="1" key="1">
    <citation type="submission" date="2022-10" db="EMBL/GenBank/DDBJ databases">
        <title>Complete Genome of Trichothecium roseum strain YXFP-22015, a Plant Pathogen Isolated from Citrus.</title>
        <authorList>
            <person name="Wang Y."/>
            <person name="Zhu L."/>
        </authorList>
    </citation>
    <scope>NUCLEOTIDE SEQUENCE</scope>
    <source>
        <strain evidence="1">YXFP-22015</strain>
    </source>
</reference>
<organism evidence="1 2">
    <name type="scientific">Trichothecium roseum</name>
    <dbReference type="NCBI Taxonomy" id="47278"/>
    <lineage>
        <taxon>Eukaryota</taxon>
        <taxon>Fungi</taxon>
        <taxon>Dikarya</taxon>
        <taxon>Ascomycota</taxon>
        <taxon>Pezizomycotina</taxon>
        <taxon>Sordariomycetes</taxon>
        <taxon>Hypocreomycetidae</taxon>
        <taxon>Hypocreales</taxon>
        <taxon>Hypocreales incertae sedis</taxon>
        <taxon>Trichothecium</taxon>
    </lineage>
</organism>
<sequence length="486" mass="52361">MKSLQTALCLSAVAVASAQTPEPYSSHWNSSFALSDAQIQEAGLSDQTVSSINTILNYERTLLANGGPREDDFYTLPPQTNATVNLEAGKLLKIQEVTDPAPYTLVAGSSLSKILYTTKTFNGTIVPASAFILWPYSPRQFGDEDGGKAATLLWTHGTSGYFADNAPSAFRTLQYENIAIFPLVQAGYAVVAPDYAGLGVGKTWNGNEIPHEYFNSPSGANDALYAMRAALDAFEDRLSGKFAVAGHSQGGGVAWATAEALAIESADFKELSKGYVGTIAGAPVTDGLNLAPFATILAARGMTQVFPDFTLDQWLTPLAEQRLELQTELQGSSTVGQYIYPAEPVEDILKPGWYNSSYHGAAFSKLGDAGRKPFASPMLVLQGTNDPFVNHNITTKAISDTCESQDGVDLEYVIVNGGGHTPMLSTIQRTWLKWLEDRFEGRELVKGCKRSDLNGWLGNDKHFLGSNGLVQFVGTPEFTYQNFGGV</sequence>
<gene>
    <name evidence="1" type="ORF">N3K66_008725</name>
</gene>
<evidence type="ECO:0000313" key="2">
    <source>
        <dbReference type="Proteomes" id="UP001163324"/>
    </source>
</evidence>
<protein>
    <submittedName>
        <fullName evidence="1">Uncharacterized protein</fullName>
    </submittedName>
</protein>
<name>A0ACC0UR04_9HYPO</name>
<proteinExistence type="predicted"/>
<comment type="caution">
    <text evidence="1">The sequence shown here is derived from an EMBL/GenBank/DDBJ whole genome shotgun (WGS) entry which is preliminary data.</text>
</comment>
<keyword evidence="2" id="KW-1185">Reference proteome</keyword>